<keyword evidence="1" id="KW-0732">Signal</keyword>
<sequence length="93" mass="10140">MMFSCLSCLVTHISCSTCAMSTPKASKFVRFTASRWPEGMCLESETIAVLLNPLPITDKSSKLPTLASYLIMSGFFCTSGIASEKLEASDKCW</sequence>
<feature type="chain" id="PRO_5025394109" evidence="1">
    <location>
        <begin position="20"/>
        <end position="93"/>
    </location>
</feature>
<name>A0A6B0U350_IXORI</name>
<reference evidence="2" key="1">
    <citation type="submission" date="2019-12" db="EMBL/GenBank/DDBJ databases">
        <title>An insight into the sialome of adult female Ixodes ricinus ticks feeding for 6 days.</title>
        <authorList>
            <person name="Perner J."/>
            <person name="Ribeiro J.M.C."/>
        </authorList>
    </citation>
    <scope>NUCLEOTIDE SEQUENCE</scope>
    <source>
        <strain evidence="2">Semi-engorged</strain>
        <tissue evidence="2">Salivary glands</tissue>
    </source>
</reference>
<feature type="signal peptide" evidence="1">
    <location>
        <begin position="1"/>
        <end position="19"/>
    </location>
</feature>
<evidence type="ECO:0000313" key="2">
    <source>
        <dbReference type="EMBL" id="MXU86922.1"/>
    </source>
</evidence>
<dbReference type="EMBL" id="GIFC01004839">
    <property type="protein sequence ID" value="MXU86922.1"/>
    <property type="molecule type" value="Transcribed_RNA"/>
</dbReference>
<accession>A0A6B0U350</accession>
<evidence type="ECO:0000256" key="1">
    <source>
        <dbReference type="SAM" id="SignalP"/>
    </source>
</evidence>
<dbReference type="AlphaFoldDB" id="A0A6B0U350"/>
<protein>
    <submittedName>
        <fullName evidence="2">Putative secreted protein</fullName>
    </submittedName>
</protein>
<proteinExistence type="predicted"/>
<organism evidence="2">
    <name type="scientific">Ixodes ricinus</name>
    <name type="common">Common tick</name>
    <name type="synonym">Acarus ricinus</name>
    <dbReference type="NCBI Taxonomy" id="34613"/>
    <lineage>
        <taxon>Eukaryota</taxon>
        <taxon>Metazoa</taxon>
        <taxon>Ecdysozoa</taxon>
        <taxon>Arthropoda</taxon>
        <taxon>Chelicerata</taxon>
        <taxon>Arachnida</taxon>
        <taxon>Acari</taxon>
        <taxon>Parasitiformes</taxon>
        <taxon>Ixodida</taxon>
        <taxon>Ixodoidea</taxon>
        <taxon>Ixodidae</taxon>
        <taxon>Ixodinae</taxon>
        <taxon>Ixodes</taxon>
    </lineage>
</organism>